<organism evidence="1 2">
    <name type="scientific">Guyanagaster necrorhizus</name>
    <dbReference type="NCBI Taxonomy" id="856835"/>
    <lineage>
        <taxon>Eukaryota</taxon>
        <taxon>Fungi</taxon>
        <taxon>Dikarya</taxon>
        <taxon>Basidiomycota</taxon>
        <taxon>Agaricomycotina</taxon>
        <taxon>Agaricomycetes</taxon>
        <taxon>Agaricomycetidae</taxon>
        <taxon>Agaricales</taxon>
        <taxon>Marasmiineae</taxon>
        <taxon>Physalacriaceae</taxon>
        <taxon>Guyanagaster</taxon>
    </lineage>
</organism>
<name>A0A9P7VSL0_9AGAR</name>
<dbReference type="GeneID" id="66106493"/>
<dbReference type="RefSeq" id="XP_043039572.1">
    <property type="nucleotide sequence ID" value="XM_043184196.1"/>
</dbReference>
<evidence type="ECO:0000313" key="2">
    <source>
        <dbReference type="Proteomes" id="UP000812287"/>
    </source>
</evidence>
<sequence>MPVALIALMPFSTRNENPTSHQYQFEKRRILITLNFHWHRSPPAVHVMQKCLLIKERLDRRVNRSDGNVREQIWFYNLGIEDCLDVYTGPKNTSLKKMIKISTVSSEPSKLEILQLVLSSGKLERMSYYPLCSHHNTTVVSATLEIDSPLSQLSDSSTVSAQDATSVLAVNHVPVSGFTVLRNLPLACAQAEEEDLNHSEKLENIMIMIMNHLYFLPSKKHSIVQMQKNTIEW</sequence>
<reference evidence="1" key="1">
    <citation type="submission" date="2020-11" db="EMBL/GenBank/DDBJ databases">
        <title>Adaptations for nitrogen fixation in a non-lichenized fungal sporocarp promotes dispersal by wood-feeding termites.</title>
        <authorList>
            <consortium name="DOE Joint Genome Institute"/>
            <person name="Koch R.A."/>
            <person name="Yoon G."/>
            <person name="Arayal U."/>
            <person name="Lail K."/>
            <person name="Amirebrahimi M."/>
            <person name="Labutti K."/>
            <person name="Lipzen A."/>
            <person name="Riley R."/>
            <person name="Barry K."/>
            <person name="Henrissat B."/>
            <person name="Grigoriev I.V."/>
            <person name="Herr J.R."/>
            <person name="Aime M.C."/>
        </authorList>
    </citation>
    <scope>NUCLEOTIDE SEQUENCE</scope>
    <source>
        <strain evidence="1">MCA 3950</strain>
    </source>
</reference>
<keyword evidence="2" id="KW-1185">Reference proteome</keyword>
<accession>A0A9P7VSL0</accession>
<protein>
    <submittedName>
        <fullName evidence="1">Uncharacterized protein</fullName>
    </submittedName>
</protein>
<dbReference type="AlphaFoldDB" id="A0A9P7VSL0"/>
<dbReference type="EMBL" id="MU250535">
    <property type="protein sequence ID" value="KAG7446072.1"/>
    <property type="molecule type" value="Genomic_DNA"/>
</dbReference>
<comment type="caution">
    <text evidence="1">The sequence shown here is derived from an EMBL/GenBank/DDBJ whole genome shotgun (WGS) entry which is preliminary data.</text>
</comment>
<evidence type="ECO:0000313" key="1">
    <source>
        <dbReference type="EMBL" id="KAG7446072.1"/>
    </source>
</evidence>
<proteinExistence type="predicted"/>
<gene>
    <name evidence="1" type="ORF">BT62DRAFT_920117</name>
</gene>
<dbReference type="Proteomes" id="UP000812287">
    <property type="component" value="Unassembled WGS sequence"/>
</dbReference>